<protein>
    <submittedName>
        <fullName evidence="2">Uncharacterized protein</fullName>
    </submittedName>
</protein>
<reference evidence="3" key="1">
    <citation type="submission" date="2016-10" db="EMBL/GenBank/DDBJ databases">
        <authorList>
            <person name="Varghese N."/>
            <person name="Submissions S."/>
        </authorList>
    </citation>
    <scope>NUCLEOTIDE SEQUENCE [LARGE SCALE GENOMIC DNA]</scope>
    <source>
        <strain evidence="3">IBRC-M 10043</strain>
    </source>
</reference>
<accession>A0A1H8RV99</accession>
<gene>
    <name evidence="2" type="ORF">SAMN05216388_101747</name>
</gene>
<evidence type="ECO:0000256" key="1">
    <source>
        <dbReference type="SAM" id="MobiDB-lite"/>
    </source>
</evidence>
<keyword evidence="3" id="KW-1185">Reference proteome</keyword>
<dbReference type="AlphaFoldDB" id="A0A1H8RV99"/>
<proteinExistence type="predicted"/>
<name>A0A1H8RV99_9EURY</name>
<dbReference type="RefSeq" id="WP_092662046.1">
    <property type="nucleotide sequence ID" value="NZ_FOCX01000017.1"/>
</dbReference>
<dbReference type="EMBL" id="FOCX01000017">
    <property type="protein sequence ID" value="SEO70275.1"/>
    <property type="molecule type" value="Genomic_DNA"/>
</dbReference>
<sequence>MTEWTTIRVRKAARDEADERKPDDVTWSEWITGEREADLDPDIDEDAIADAVTEDLLAQLPPAIADELR</sequence>
<organism evidence="2 3">
    <name type="scientific">Halorientalis persicus</name>
    <dbReference type="NCBI Taxonomy" id="1367881"/>
    <lineage>
        <taxon>Archaea</taxon>
        <taxon>Methanobacteriati</taxon>
        <taxon>Methanobacteriota</taxon>
        <taxon>Stenosarchaea group</taxon>
        <taxon>Halobacteria</taxon>
        <taxon>Halobacteriales</taxon>
        <taxon>Haloarculaceae</taxon>
        <taxon>Halorientalis</taxon>
    </lineage>
</organism>
<dbReference type="Proteomes" id="UP000198775">
    <property type="component" value="Unassembled WGS sequence"/>
</dbReference>
<evidence type="ECO:0000313" key="2">
    <source>
        <dbReference type="EMBL" id="SEO70275.1"/>
    </source>
</evidence>
<evidence type="ECO:0000313" key="3">
    <source>
        <dbReference type="Proteomes" id="UP000198775"/>
    </source>
</evidence>
<feature type="compositionally biased region" description="Basic and acidic residues" evidence="1">
    <location>
        <begin position="12"/>
        <end position="23"/>
    </location>
</feature>
<feature type="region of interest" description="Disordered" evidence="1">
    <location>
        <begin position="1"/>
        <end position="23"/>
    </location>
</feature>